<dbReference type="OrthoDB" id="2360771at2"/>
<dbReference type="AlphaFoldDB" id="A0A1I0XZN6"/>
<organism evidence="1 2">
    <name type="scientific">Lentibacillus halodurans</name>
    <dbReference type="NCBI Taxonomy" id="237679"/>
    <lineage>
        <taxon>Bacteria</taxon>
        <taxon>Bacillati</taxon>
        <taxon>Bacillota</taxon>
        <taxon>Bacilli</taxon>
        <taxon>Bacillales</taxon>
        <taxon>Bacillaceae</taxon>
        <taxon>Lentibacillus</taxon>
    </lineage>
</organism>
<dbReference type="EMBL" id="FOJW01000006">
    <property type="protein sequence ID" value="SFB05473.1"/>
    <property type="molecule type" value="Genomic_DNA"/>
</dbReference>
<evidence type="ECO:0000313" key="1">
    <source>
        <dbReference type="EMBL" id="SFB05473.1"/>
    </source>
</evidence>
<evidence type="ECO:0008006" key="3">
    <source>
        <dbReference type="Google" id="ProtNLM"/>
    </source>
</evidence>
<dbReference type="RefSeq" id="WP_090236616.1">
    <property type="nucleotide sequence ID" value="NZ_FOJW01000006.1"/>
</dbReference>
<sequence>MKKWSNDIEIDAPIGHIWKLFDGSLEDMQKIMPNVVAHEPVKVTEEGAGSIYRQKFQEGKRIEEYDVETFLYKNEPDYKEMKVGFTLANTFQITAYYELKKLGENKTYFRYETTSQPLKWYLKLLVKLAASNKVVTRFLNRVKQVAEKEQANT</sequence>
<proteinExistence type="predicted"/>
<name>A0A1I0XZN6_9BACI</name>
<protein>
    <recommendedName>
        <fullName evidence="3">Polyketide cyclase / dehydrase and lipid transport</fullName>
    </recommendedName>
</protein>
<dbReference type="Proteomes" id="UP000198642">
    <property type="component" value="Unassembled WGS sequence"/>
</dbReference>
<dbReference type="Gene3D" id="3.30.530.20">
    <property type="match status" value="1"/>
</dbReference>
<gene>
    <name evidence="1" type="ORF">SAMN04488072_10692</name>
</gene>
<dbReference type="InterPro" id="IPR023393">
    <property type="entry name" value="START-like_dom_sf"/>
</dbReference>
<dbReference type="SUPFAM" id="SSF55961">
    <property type="entry name" value="Bet v1-like"/>
    <property type="match status" value="1"/>
</dbReference>
<dbReference type="STRING" id="237679.SAMN04488072_10692"/>
<reference evidence="1 2" key="1">
    <citation type="submission" date="2016-10" db="EMBL/GenBank/DDBJ databases">
        <authorList>
            <person name="de Groot N.N."/>
        </authorList>
    </citation>
    <scope>NUCLEOTIDE SEQUENCE [LARGE SCALE GENOMIC DNA]</scope>
    <source>
        <strain evidence="1 2">CGMCC 1.3702</strain>
    </source>
</reference>
<accession>A0A1I0XZN6</accession>
<evidence type="ECO:0000313" key="2">
    <source>
        <dbReference type="Proteomes" id="UP000198642"/>
    </source>
</evidence>
<keyword evidence="2" id="KW-1185">Reference proteome</keyword>
<dbReference type="CDD" id="cd07812">
    <property type="entry name" value="SRPBCC"/>
    <property type="match status" value="1"/>
</dbReference>